<gene>
    <name evidence="1" type="ORF">GCM10023188_22030</name>
</gene>
<keyword evidence="2" id="KW-1185">Reference proteome</keyword>
<comment type="caution">
    <text evidence="1">The sequence shown here is derived from an EMBL/GenBank/DDBJ whole genome shotgun (WGS) entry which is preliminary data.</text>
</comment>
<name>A0ABP8LQ47_9BACT</name>
<protein>
    <submittedName>
        <fullName evidence="1">Uncharacterized protein</fullName>
    </submittedName>
</protein>
<reference evidence="2" key="1">
    <citation type="journal article" date="2019" name="Int. J. Syst. Evol. Microbiol.">
        <title>The Global Catalogue of Microorganisms (GCM) 10K type strain sequencing project: providing services to taxonomists for standard genome sequencing and annotation.</title>
        <authorList>
            <consortium name="The Broad Institute Genomics Platform"/>
            <consortium name="The Broad Institute Genome Sequencing Center for Infectious Disease"/>
            <person name="Wu L."/>
            <person name="Ma J."/>
        </authorList>
    </citation>
    <scope>NUCLEOTIDE SEQUENCE [LARGE SCALE GENOMIC DNA]</scope>
    <source>
        <strain evidence="2">JCM 17926</strain>
    </source>
</reference>
<organism evidence="1 2">
    <name type="scientific">Pontibacter saemangeumensis</name>
    <dbReference type="NCBI Taxonomy" id="1084525"/>
    <lineage>
        <taxon>Bacteria</taxon>
        <taxon>Pseudomonadati</taxon>
        <taxon>Bacteroidota</taxon>
        <taxon>Cytophagia</taxon>
        <taxon>Cytophagales</taxon>
        <taxon>Hymenobacteraceae</taxon>
        <taxon>Pontibacter</taxon>
    </lineage>
</organism>
<dbReference type="Proteomes" id="UP001500552">
    <property type="component" value="Unassembled WGS sequence"/>
</dbReference>
<evidence type="ECO:0000313" key="1">
    <source>
        <dbReference type="EMBL" id="GAA4433045.1"/>
    </source>
</evidence>
<evidence type="ECO:0000313" key="2">
    <source>
        <dbReference type="Proteomes" id="UP001500552"/>
    </source>
</evidence>
<accession>A0ABP8LQ47</accession>
<proteinExistence type="predicted"/>
<dbReference type="EMBL" id="BAABHC010000014">
    <property type="protein sequence ID" value="GAA4433045.1"/>
    <property type="molecule type" value="Genomic_DNA"/>
</dbReference>
<sequence>MTDKQPDKVNAALVGVDFKPVPPNKTSGETIECSEFIPALPKPPVYSKTIGRVMREGEVHLLDG</sequence>